<dbReference type="Pfam" id="PF05198">
    <property type="entry name" value="IF3_N"/>
    <property type="match status" value="1"/>
</dbReference>
<evidence type="ECO:0000256" key="3">
    <source>
        <dbReference type="ARBA" id="ARBA00022917"/>
    </source>
</evidence>
<comment type="similarity">
    <text evidence="1">Belongs to the IF-3 family.</text>
</comment>
<comment type="caution">
    <text evidence="7">The sequence shown here is derived from an EMBL/GenBank/DDBJ whole genome shotgun (WGS) entry which is preliminary data.</text>
</comment>
<dbReference type="InterPro" id="IPR036787">
    <property type="entry name" value="T_IF-3_N_sf"/>
</dbReference>
<dbReference type="Pfam" id="PF00707">
    <property type="entry name" value="IF3_C"/>
    <property type="match status" value="1"/>
</dbReference>
<proteinExistence type="inferred from homology"/>
<dbReference type="Gene3D" id="3.10.20.80">
    <property type="entry name" value="Translation initiation factor 3 (IF-3), N-terminal domain"/>
    <property type="match status" value="1"/>
</dbReference>
<keyword evidence="3" id="KW-0648">Protein biosynthesis</keyword>
<evidence type="ECO:0000256" key="2">
    <source>
        <dbReference type="ARBA" id="ARBA00022540"/>
    </source>
</evidence>
<accession>A0A1G1ZU50</accession>
<dbReference type="InterPro" id="IPR036788">
    <property type="entry name" value="T_IF-3_C_sf"/>
</dbReference>
<sequence length="165" mass="19038">MIRINEQIKSAQVRVIDDIGGNIGILPVEQALAMAREKKLDLVEISPNAQPPVVKIISFDKYRYQEEKKAKKLRAQQKIQEFKQVQISARAAQHDLEVKAKKVNEFLGEGHKVEIMLRLRGREKANKDWAKQKLVEFLKIILPEHKVLMDIRYTGRGFATQVVKK</sequence>
<dbReference type="AlphaFoldDB" id="A0A1G1ZU50"/>
<reference evidence="7 8" key="1">
    <citation type="journal article" date="2016" name="Nat. Commun.">
        <title>Thousands of microbial genomes shed light on interconnected biogeochemical processes in an aquifer system.</title>
        <authorList>
            <person name="Anantharaman K."/>
            <person name="Brown C.T."/>
            <person name="Hug L.A."/>
            <person name="Sharon I."/>
            <person name="Castelle C.J."/>
            <person name="Probst A.J."/>
            <person name="Thomas B.C."/>
            <person name="Singh A."/>
            <person name="Wilkins M.J."/>
            <person name="Karaoz U."/>
            <person name="Brodie E.L."/>
            <person name="Williams K.H."/>
            <person name="Hubbard S.S."/>
            <person name="Banfield J.F."/>
        </authorList>
    </citation>
    <scope>NUCLEOTIDE SEQUENCE [LARGE SCALE GENOMIC DNA]</scope>
</reference>
<protein>
    <recommendedName>
        <fullName evidence="4">Translation initiation factor IF-3</fullName>
    </recommendedName>
</protein>
<dbReference type="SUPFAM" id="SSF54364">
    <property type="entry name" value="Translation initiation factor IF3, N-terminal domain"/>
    <property type="match status" value="1"/>
</dbReference>
<dbReference type="InterPro" id="IPR001288">
    <property type="entry name" value="Translation_initiation_fac_3"/>
</dbReference>
<gene>
    <name evidence="7" type="ORF">A3H63_02185</name>
</gene>
<dbReference type="GO" id="GO:0003743">
    <property type="term" value="F:translation initiation factor activity"/>
    <property type="evidence" value="ECO:0007669"/>
    <property type="project" value="UniProtKB-UniRule"/>
</dbReference>
<dbReference type="InterPro" id="IPR019814">
    <property type="entry name" value="Translation_initiation_fac_3_N"/>
</dbReference>
<evidence type="ECO:0000256" key="4">
    <source>
        <dbReference type="NCBIfam" id="TIGR00168"/>
    </source>
</evidence>
<dbReference type="GO" id="GO:0043022">
    <property type="term" value="F:ribosome binding"/>
    <property type="evidence" value="ECO:0007669"/>
    <property type="project" value="TreeGrafter"/>
</dbReference>
<evidence type="ECO:0000313" key="8">
    <source>
        <dbReference type="Proteomes" id="UP000176284"/>
    </source>
</evidence>
<dbReference type="STRING" id="1798410.A3H63_02185"/>
<dbReference type="SUPFAM" id="SSF55200">
    <property type="entry name" value="Translation initiation factor IF3, C-terminal domain"/>
    <property type="match status" value="1"/>
</dbReference>
<feature type="domain" description="Translation initiation factor 3 C-terminal" evidence="5">
    <location>
        <begin position="81"/>
        <end position="158"/>
    </location>
</feature>
<evidence type="ECO:0000256" key="1">
    <source>
        <dbReference type="ARBA" id="ARBA00005439"/>
    </source>
</evidence>
<dbReference type="Proteomes" id="UP000176284">
    <property type="component" value="Unassembled WGS sequence"/>
</dbReference>
<dbReference type="NCBIfam" id="TIGR00168">
    <property type="entry name" value="infC"/>
    <property type="match status" value="1"/>
</dbReference>
<keyword evidence="2 7" id="KW-0396">Initiation factor</keyword>
<dbReference type="GO" id="GO:0005737">
    <property type="term" value="C:cytoplasm"/>
    <property type="evidence" value="ECO:0007669"/>
    <property type="project" value="UniProtKB-ARBA"/>
</dbReference>
<evidence type="ECO:0000259" key="5">
    <source>
        <dbReference type="Pfam" id="PF00707"/>
    </source>
</evidence>
<organism evidence="7 8">
    <name type="scientific">Candidatus Harrisonbacteria bacterium RIFCSPLOWO2_02_FULL_45_10c</name>
    <dbReference type="NCBI Taxonomy" id="1798410"/>
    <lineage>
        <taxon>Bacteria</taxon>
        <taxon>Candidatus Harrisoniibacteriota</taxon>
    </lineage>
</organism>
<dbReference type="Gene3D" id="3.30.110.10">
    <property type="entry name" value="Translation initiation factor 3 (IF-3), C-terminal domain"/>
    <property type="match status" value="1"/>
</dbReference>
<evidence type="ECO:0000259" key="6">
    <source>
        <dbReference type="Pfam" id="PF05198"/>
    </source>
</evidence>
<dbReference type="InterPro" id="IPR019815">
    <property type="entry name" value="Translation_initiation_fac_3_C"/>
</dbReference>
<dbReference type="PANTHER" id="PTHR10938">
    <property type="entry name" value="TRANSLATION INITIATION FACTOR IF-3"/>
    <property type="match status" value="1"/>
</dbReference>
<name>A0A1G1ZU50_9BACT</name>
<feature type="domain" description="Translation initiation factor 3 N-terminal" evidence="6">
    <location>
        <begin position="4"/>
        <end position="72"/>
    </location>
</feature>
<dbReference type="EMBL" id="MHJM01000009">
    <property type="protein sequence ID" value="OGY68074.1"/>
    <property type="molecule type" value="Genomic_DNA"/>
</dbReference>
<dbReference type="PANTHER" id="PTHR10938:SF0">
    <property type="entry name" value="TRANSLATION INITIATION FACTOR IF-3, MITOCHONDRIAL"/>
    <property type="match status" value="1"/>
</dbReference>
<dbReference type="GO" id="GO:0032790">
    <property type="term" value="P:ribosome disassembly"/>
    <property type="evidence" value="ECO:0007669"/>
    <property type="project" value="TreeGrafter"/>
</dbReference>
<evidence type="ECO:0000313" key="7">
    <source>
        <dbReference type="EMBL" id="OGY68074.1"/>
    </source>
</evidence>